<evidence type="ECO:0000313" key="3">
    <source>
        <dbReference type="EMBL" id="PTQ77378.1"/>
    </source>
</evidence>
<dbReference type="Proteomes" id="UP000244128">
    <property type="component" value="Unassembled WGS sequence"/>
</dbReference>
<dbReference type="InterPro" id="IPR007712">
    <property type="entry name" value="RelE/ParE_toxin"/>
</dbReference>
<dbReference type="AlphaFoldDB" id="A0A2T5I0V6"/>
<comment type="similarity">
    <text evidence="1">Belongs to the RelE toxin family.</text>
</comment>
<proteinExistence type="inferred from homology"/>
<evidence type="ECO:0000313" key="4">
    <source>
        <dbReference type="Proteomes" id="UP000244128"/>
    </source>
</evidence>
<evidence type="ECO:0000256" key="2">
    <source>
        <dbReference type="ARBA" id="ARBA00022649"/>
    </source>
</evidence>
<keyword evidence="2" id="KW-1277">Toxin-antitoxin system</keyword>
<dbReference type="Gene3D" id="3.30.2310.20">
    <property type="entry name" value="RelE-like"/>
    <property type="match status" value="1"/>
</dbReference>
<sequence>MILRWTASAERDLVRLHAFLATINPRAAAQVVRQLIAGAEQLIQYPQLGVKLEEFLPRDVRRMIIADYEMRYEVTNEAITILRLWHGREDR</sequence>
<accession>A0A2T5I0V6</accession>
<dbReference type="InterPro" id="IPR035093">
    <property type="entry name" value="RelE/ParE_toxin_dom_sf"/>
</dbReference>
<dbReference type="PANTHER" id="PTHR33755">
    <property type="entry name" value="TOXIN PARE1-RELATED"/>
    <property type="match status" value="1"/>
</dbReference>
<dbReference type="InterPro" id="IPR051803">
    <property type="entry name" value="TA_system_RelE-like_toxin"/>
</dbReference>
<protein>
    <submittedName>
        <fullName evidence="3">Plasmid stabilization system protein ParE</fullName>
    </submittedName>
</protein>
<dbReference type="PANTHER" id="PTHR33755:SF7">
    <property type="entry name" value="TOXIN MODULE OF TOXIN-ANTITOXIN SYSTEM RELE_STBE FAMILY"/>
    <property type="match status" value="1"/>
</dbReference>
<gene>
    <name evidence="3" type="ORF">C8R26_10824</name>
</gene>
<name>A0A2T5I0V6_9PROT</name>
<evidence type="ECO:0000256" key="1">
    <source>
        <dbReference type="ARBA" id="ARBA00006226"/>
    </source>
</evidence>
<reference evidence="3 4" key="1">
    <citation type="submission" date="2018-04" db="EMBL/GenBank/DDBJ databases">
        <title>Active sludge and wastewater microbial communities from Klosterneuburg, Austria.</title>
        <authorList>
            <person name="Wagner M."/>
        </authorList>
    </citation>
    <scope>NUCLEOTIDE SEQUENCE [LARGE SCALE GENOMIC DNA]</scope>
    <source>
        <strain evidence="3 4">Nm49</strain>
    </source>
</reference>
<dbReference type="RefSeq" id="WP_107802958.1">
    <property type="nucleotide sequence ID" value="NZ_QAOI01000008.1"/>
</dbReference>
<dbReference type="EMBL" id="QAOI01000008">
    <property type="protein sequence ID" value="PTQ77378.1"/>
    <property type="molecule type" value="Genomic_DNA"/>
</dbReference>
<comment type="caution">
    <text evidence="3">The sequence shown here is derived from an EMBL/GenBank/DDBJ whole genome shotgun (WGS) entry which is preliminary data.</text>
</comment>
<organism evidence="3 4">
    <name type="scientific">Nitrosomonas oligotropha</name>
    <dbReference type="NCBI Taxonomy" id="42354"/>
    <lineage>
        <taxon>Bacteria</taxon>
        <taxon>Pseudomonadati</taxon>
        <taxon>Pseudomonadota</taxon>
        <taxon>Betaproteobacteria</taxon>
        <taxon>Nitrosomonadales</taxon>
        <taxon>Nitrosomonadaceae</taxon>
        <taxon>Nitrosomonas</taxon>
    </lineage>
</organism>
<dbReference type="Pfam" id="PF05016">
    <property type="entry name" value="ParE_toxin"/>
    <property type="match status" value="1"/>
</dbReference>